<evidence type="ECO:0000313" key="2">
    <source>
        <dbReference type="Proteomes" id="UP000655016"/>
    </source>
</evidence>
<evidence type="ECO:0000313" key="1">
    <source>
        <dbReference type="EMBL" id="GGF24303.1"/>
    </source>
</evidence>
<dbReference type="EMBL" id="BMKP01000009">
    <property type="protein sequence ID" value="GGF24303.1"/>
    <property type="molecule type" value="Genomic_DNA"/>
</dbReference>
<reference evidence="2" key="1">
    <citation type="journal article" date="2019" name="Int. J. Syst. Evol. Microbiol.">
        <title>The Global Catalogue of Microorganisms (GCM) 10K type strain sequencing project: providing services to taxonomists for standard genome sequencing and annotation.</title>
        <authorList>
            <consortium name="The Broad Institute Genomics Platform"/>
            <consortium name="The Broad Institute Genome Sequencing Center for Infectious Disease"/>
            <person name="Wu L."/>
            <person name="Ma J."/>
        </authorList>
    </citation>
    <scope>NUCLEOTIDE SEQUENCE [LARGE SCALE GENOMIC DNA]</scope>
    <source>
        <strain evidence="2">CGMCC 1.16060</strain>
    </source>
</reference>
<accession>A0ABQ1URD4</accession>
<gene>
    <name evidence="1" type="ORF">GCM10011518_37060</name>
</gene>
<protein>
    <submittedName>
        <fullName evidence="1">Uncharacterized protein</fullName>
    </submittedName>
</protein>
<keyword evidence="2" id="KW-1185">Reference proteome</keyword>
<name>A0ABQ1URD4_9FLAO</name>
<sequence length="60" mass="6705">MFLGVGKCNGDGFLDCADKFSEVIVTKIVITVSDFVKYLNDNLFIMKCLCVTLGRNYFNA</sequence>
<proteinExistence type="predicted"/>
<dbReference type="Proteomes" id="UP000655016">
    <property type="component" value="Unassembled WGS sequence"/>
</dbReference>
<organism evidence="1 2">
    <name type="scientific">Flavobacterium limi</name>
    <dbReference type="NCBI Taxonomy" id="2045105"/>
    <lineage>
        <taxon>Bacteria</taxon>
        <taxon>Pseudomonadati</taxon>
        <taxon>Bacteroidota</taxon>
        <taxon>Flavobacteriia</taxon>
        <taxon>Flavobacteriales</taxon>
        <taxon>Flavobacteriaceae</taxon>
        <taxon>Flavobacterium</taxon>
    </lineage>
</organism>
<comment type="caution">
    <text evidence="1">The sequence shown here is derived from an EMBL/GenBank/DDBJ whole genome shotgun (WGS) entry which is preliminary data.</text>
</comment>